<comment type="caution">
    <text evidence="1">The sequence shown here is derived from an EMBL/GenBank/DDBJ whole genome shotgun (WGS) entry which is preliminary data.</text>
</comment>
<protein>
    <submittedName>
        <fullName evidence="1">Uncharacterized protein</fullName>
    </submittedName>
</protein>
<evidence type="ECO:0000313" key="2">
    <source>
        <dbReference type="Proteomes" id="UP000609879"/>
    </source>
</evidence>
<proteinExistence type="predicted"/>
<reference evidence="1 2" key="1">
    <citation type="submission" date="2021-01" db="EMBL/GenBank/DDBJ databases">
        <title>Whole genome shotgun sequence of Actinoplanes deccanensis NBRC 13994.</title>
        <authorList>
            <person name="Komaki H."/>
            <person name="Tamura T."/>
        </authorList>
    </citation>
    <scope>NUCLEOTIDE SEQUENCE [LARGE SCALE GENOMIC DNA]</scope>
    <source>
        <strain evidence="1 2">NBRC 13994</strain>
    </source>
</reference>
<dbReference type="Proteomes" id="UP000609879">
    <property type="component" value="Unassembled WGS sequence"/>
</dbReference>
<gene>
    <name evidence="1" type="ORF">Ade02nite_82410</name>
</gene>
<keyword evidence="2" id="KW-1185">Reference proteome</keyword>
<sequence length="50" mass="5202">MHDDLRGLGAGLVDRGALGLVFTHDYSLVIRTVAHIGASPTPGYRLPGTG</sequence>
<dbReference type="EMBL" id="BOMI01000174">
    <property type="protein sequence ID" value="GID79600.1"/>
    <property type="molecule type" value="Genomic_DNA"/>
</dbReference>
<organism evidence="1 2">
    <name type="scientific">Paractinoplanes deccanensis</name>
    <dbReference type="NCBI Taxonomy" id="113561"/>
    <lineage>
        <taxon>Bacteria</taxon>
        <taxon>Bacillati</taxon>
        <taxon>Actinomycetota</taxon>
        <taxon>Actinomycetes</taxon>
        <taxon>Micromonosporales</taxon>
        <taxon>Micromonosporaceae</taxon>
        <taxon>Paractinoplanes</taxon>
    </lineage>
</organism>
<name>A0ABQ3YI47_9ACTN</name>
<accession>A0ABQ3YI47</accession>
<evidence type="ECO:0000313" key="1">
    <source>
        <dbReference type="EMBL" id="GID79600.1"/>
    </source>
</evidence>